<protein>
    <submittedName>
        <fullName evidence="1">Uncharacterized protein</fullName>
    </submittedName>
</protein>
<name>X1BZV6_9ZZZZ</name>
<feature type="non-terminal residue" evidence="1">
    <location>
        <position position="1"/>
    </location>
</feature>
<proteinExistence type="predicted"/>
<sequence>EFAEAVLLDENSLQVKESDLNVYIKAIKSFWDEMPERAYSDVNTIVDELNKIKKGI</sequence>
<dbReference type="EMBL" id="BART01020134">
    <property type="protein sequence ID" value="GAH00512.1"/>
    <property type="molecule type" value="Genomic_DNA"/>
</dbReference>
<dbReference type="AlphaFoldDB" id="X1BZV6"/>
<gene>
    <name evidence="1" type="ORF">S01H4_37474</name>
</gene>
<accession>X1BZV6</accession>
<organism evidence="1">
    <name type="scientific">marine sediment metagenome</name>
    <dbReference type="NCBI Taxonomy" id="412755"/>
    <lineage>
        <taxon>unclassified sequences</taxon>
        <taxon>metagenomes</taxon>
        <taxon>ecological metagenomes</taxon>
    </lineage>
</organism>
<evidence type="ECO:0000313" key="1">
    <source>
        <dbReference type="EMBL" id="GAH00512.1"/>
    </source>
</evidence>
<reference evidence="1" key="1">
    <citation type="journal article" date="2014" name="Front. Microbiol.">
        <title>High frequency of phylogenetically diverse reductive dehalogenase-homologous genes in deep subseafloor sedimentary metagenomes.</title>
        <authorList>
            <person name="Kawai M."/>
            <person name="Futagami T."/>
            <person name="Toyoda A."/>
            <person name="Takaki Y."/>
            <person name="Nishi S."/>
            <person name="Hori S."/>
            <person name="Arai W."/>
            <person name="Tsubouchi T."/>
            <person name="Morono Y."/>
            <person name="Uchiyama I."/>
            <person name="Ito T."/>
            <person name="Fujiyama A."/>
            <person name="Inagaki F."/>
            <person name="Takami H."/>
        </authorList>
    </citation>
    <scope>NUCLEOTIDE SEQUENCE</scope>
    <source>
        <strain evidence="1">Expedition CK06-06</strain>
    </source>
</reference>
<comment type="caution">
    <text evidence="1">The sequence shown here is derived from an EMBL/GenBank/DDBJ whole genome shotgun (WGS) entry which is preliminary data.</text>
</comment>